<gene>
    <name evidence="1" type="ORF">SCF082_LOCUS26734</name>
</gene>
<protein>
    <submittedName>
        <fullName evidence="1">Uncharacterized protein</fullName>
    </submittedName>
</protein>
<feature type="non-terminal residue" evidence="1">
    <location>
        <position position="1"/>
    </location>
</feature>
<dbReference type="Proteomes" id="UP001642464">
    <property type="component" value="Unassembled WGS sequence"/>
</dbReference>
<name>A0ABP0M8K8_9DINO</name>
<comment type="caution">
    <text evidence="1">The sequence shown here is derived from an EMBL/GenBank/DDBJ whole genome shotgun (WGS) entry which is preliminary data.</text>
</comment>
<proteinExistence type="predicted"/>
<sequence length="58" mass="6595">KDWIEWMKKPMDIPDPDLYVDSGGEKYEAIAAKRGLAMTKIVQDAEEDGNTVALQRRT</sequence>
<dbReference type="EMBL" id="CAXAMM010020380">
    <property type="protein sequence ID" value="CAK9047818.1"/>
    <property type="molecule type" value="Genomic_DNA"/>
</dbReference>
<evidence type="ECO:0000313" key="2">
    <source>
        <dbReference type="Proteomes" id="UP001642464"/>
    </source>
</evidence>
<evidence type="ECO:0000313" key="1">
    <source>
        <dbReference type="EMBL" id="CAK9047818.1"/>
    </source>
</evidence>
<reference evidence="1 2" key="1">
    <citation type="submission" date="2024-02" db="EMBL/GenBank/DDBJ databases">
        <authorList>
            <person name="Chen Y."/>
            <person name="Shah S."/>
            <person name="Dougan E. K."/>
            <person name="Thang M."/>
            <person name="Chan C."/>
        </authorList>
    </citation>
    <scope>NUCLEOTIDE SEQUENCE [LARGE SCALE GENOMIC DNA]</scope>
</reference>
<keyword evidence="2" id="KW-1185">Reference proteome</keyword>
<organism evidence="1 2">
    <name type="scientific">Durusdinium trenchii</name>
    <dbReference type="NCBI Taxonomy" id="1381693"/>
    <lineage>
        <taxon>Eukaryota</taxon>
        <taxon>Sar</taxon>
        <taxon>Alveolata</taxon>
        <taxon>Dinophyceae</taxon>
        <taxon>Suessiales</taxon>
        <taxon>Symbiodiniaceae</taxon>
        <taxon>Durusdinium</taxon>
    </lineage>
</organism>
<accession>A0ABP0M8K8</accession>